<proteinExistence type="predicted"/>
<evidence type="ECO:0000313" key="1">
    <source>
        <dbReference type="EMBL" id="MBX47472.1"/>
    </source>
</evidence>
<reference evidence="1" key="1">
    <citation type="submission" date="2018-02" db="EMBL/GenBank/DDBJ databases">
        <title>Rhizophora mucronata_Transcriptome.</title>
        <authorList>
            <person name="Meera S.P."/>
            <person name="Sreeshan A."/>
            <person name="Augustine A."/>
        </authorList>
    </citation>
    <scope>NUCLEOTIDE SEQUENCE</scope>
    <source>
        <tissue evidence="1">Leaf</tissue>
    </source>
</reference>
<name>A0A2P2NYD7_RHIMU</name>
<organism evidence="1">
    <name type="scientific">Rhizophora mucronata</name>
    <name type="common">Asiatic mangrove</name>
    <dbReference type="NCBI Taxonomy" id="61149"/>
    <lineage>
        <taxon>Eukaryota</taxon>
        <taxon>Viridiplantae</taxon>
        <taxon>Streptophyta</taxon>
        <taxon>Embryophyta</taxon>
        <taxon>Tracheophyta</taxon>
        <taxon>Spermatophyta</taxon>
        <taxon>Magnoliopsida</taxon>
        <taxon>eudicotyledons</taxon>
        <taxon>Gunneridae</taxon>
        <taxon>Pentapetalae</taxon>
        <taxon>rosids</taxon>
        <taxon>fabids</taxon>
        <taxon>Malpighiales</taxon>
        <taxon>Rhizophoraceae</taxon>
        <taxon>Rhizophora</taxon>
    </lineage>
</organism>
<sequence length="15" mass="1919">MLKLCLQIWLNRCRE</sequence>
<accession>A0A2P2NYD7</accession>
<protein>
    <submittedName>
        <fullName evidence="1">Uncharacterized protein</fullName>
    </submittedName>
</protein>
<dbReference type="EMBL" id="GGEC01066988">
    <property type="protein sequence ID" value="MBX47472.1"/>
    <property type="molecule type" value="Transcribed_RNA"/>
</dbReference>